<dbReference type="EMBL" id="RXNT01000016">
    <property type="protein sequence ID" value="RTR28179.1"/>
    <property type="molecule type" value="Genomic_DNA"/>
</dbReference>
<feature type="transmembrane region" description="Helical" evidence="1">
    <location>
        <begin position="21"/>
        <end position="41"/>
    </location>
</feature>
<dbReference type="Pfam" id="PF19728">
    <property type="entry name" value="DUF6220"/>
    <property type="match status" value="1"/>
</dbReference>
<dbReference type="AlphaFoldDB" id="A0A431VZ62"/>
<keyword evidence="1" id="KW-0812">Transmembrane</keyword>
<sequence length="144" mass="16861">MKISEKTRSKIQKYSQTIFCCLAWILLISIVIQASLASLAIFVDASFWKNHLAFIKVLEYIPALMYIIGSAGEVPQKYKAWSFMLFILCNIQYYTDRGWMGVIHMVSAFFIFMISLYVAWGSYQYLFKHKKEVVNGYDDLYKNM</sequence>
<organism evidence="2 3">
    <name type="scientific">Bacillus yapensis</name>
    <dbReference type="NCBI Taxonomy" id="2492960"/>
    <lineage>
        <taxon>Bacteria</taxon>
        <taxon>Bacillati</taxon>
        <taxon>Bacillota</taxon>
        <taxon>Bacilli</taxon>
        <taxon>Bacillales</taxon>
        <taxon>Bacillaceae</taxon>
        <taxon>Bacillus</taxon>
    </lineage>
</organism>
<gene>
    <name evidence="2" type="ORF">EKG37_17925</name>
</gene>
<accession>A0A431VZ62</accession>
<proteinExistence type="predicted"/>
<keyword evidence="3" id="KW-1185">Reference proteome</keyword>
<dbReference type="InterPro" id="IPR046192">
    <property type="entry name" value="DUF6220"/>
</dbReference>
<name>A0A431VZ62_9BACI</name>
<comment type="caution">
    <text evidence="2">The sequence shown here is derived from an EMBL/GenBank/DDBJ whole genome shotgun (WGS) entry which is preliminary data.</text>
</comment>
<feature type="transmembrane region" description="Helical" evidence="1">
    <location>
        <begin position="53"/>
        <end position="71"/>
    </location>
</feature>
<protein>
    <submittedName>
        <fullName evidence="2">Uncharacterized protein</fullName>
    </submittedName>
</protein>
<evidence type="ECO:0000256" key="1">
    <source>
        <dbReference type="SAM" id="Phobius"/>
    </source>
</evidence>
<dbReference type="Proteomes" id="UP000271374">
    <property type="component" value="Unassembled WGS sequence"/>
</dbReference>
<keyword evidence="1" id="KW-0472">Membrane</keyword>
<feature type="transmembrane region" description="Helical" evidence="1">
    <location>
        <begin position="101"/>
        <end position="120"/>
    </location>
</feature>
<reference evidence="2 3" key="1">
    <citation type="submission" date="2018-12" db="EMBL/GenBank/DDBJ databases">
        <title>Bacillus yapensis draft genome sequence.</title>
        <authorList>
            <person name="Yu L."/>
            <person name="Xu X."/>
            <person name="Tang X."/>
        </authorList>
    </citation>
    <scope>NUCLEOTIDE SEQUENCE [LARGE SCALE GENOMIC DNA]</scope>
    <source>
        <strain evidence="2 3">XXST-01</strain>
    </source>
</reference>
<dbReference type="OrthoDB" id="165966at2"/>
<dbReference type="RefSeq" id="WP_126410183.1">
    <property type="nucleotide sequence ID" value="NZ_RXNT01000016.1"/>
</dbReference>
<evidence type="ECO:0000313" key="3">
    <source>
        <dbReference type="Proteomes" id="UP000271374"/>
    </source>
</evidence>
<evidence type="ECO:0000313" key="2">
    <source>
        <dbReference type="EMBL" id="RTR28179.1"/>
    </source>
</evidence>
<keyword evidence="1" id="KW-1133">Transmembrane helix</keyword>